<protein>
    <submittedName>
        <fullName evidence="3">Pathogen effector ECP2</fullName>
    </submittedName>
</protein>
<dbReference type="Pfam" id="PF14856">
    <property type="entry name" value="Hce2"/>
    <property type="match status" value="1"/>
</dbReference>
<evidence type="ECO:0000259" key="2">
    <source>
        <dbReference type="Pfam" id="PF14856"/>
    </source>
</evidence>
<dbReference type="AlphaFoldDB" id="A0A9W7VZC3"/>
<evidence type="ECO:0000313" key="4">
    <source>
        <dbReference type="Proteomes" id="UP001138500"/>
    </source>
</evidence>
<feature type="domain" description="Ecp2 effector protein-like" evidence="2">
    <location>
        <begin position="61"/>
        <end position="169"/>
    </location>
</feature>
<comment type="caution">
    <text evidence="3">The sequence shown here is derived from an EMBL/GenBank/DDBJ whole genome shotgun (WGS) entry which is preliminary data.</text>
</comment>
<accession>A0A9W7VZC3</accession>
<name>A0A9W7VZC3_9PEZI</name>
<organism evidence="3 4">
    <name type="scientific">Teratosphaeria destructans</name>
    <dbReference type="NCBI Taxonomy" id="418781"/>
    <lineage>
        <taxon>Eukaryota</taxon>
        <taxon>Fungi</taxon>
        <taxon>Dikarya</taxon>
        <taxon>Ascomycota</taxon>
        <taxon>Pezizomycotina</taxon>
        <taxon>Dothideomycetes</taxon>
        <taxon>Dothideomycetidae</taxon>
        <taxon>Mycosphaerellales</taxon>
        <taxon>Teratosphaeriaceae</taxon>
        <taxon>Teratosphaeria</taxon>
    </lineage>
</organism>
<sequence length="189" mass="20349">MRFDAALVYAIIPAFAAATTYIKYDYVKGGRVLEPADPHTPNIGNNPGDKNAGKGHGNNECDVSSFMQLTQNGTVQPLIEDCTDMLTLIEEDESWEIDCTGVTIVSYKTCAFNAKVAEGYCDKCALLGNGDVHDVAEDSIDRYGGKNGTLPPVQGTFGLYINSAGEMMCDSPSLPQGQQVLVDWTLTHS</sequence>
<reference evidence="3 4" key="2">
    <citation type="journal article" date="2021" name="Curr. Genet.">
        <title>Genetic response to nitrogen starvation in the aggressive Eucalyptus foliar pathogen Teratosphaeria destructans.</title>
        <authorList>
            <person name="Havenga M."/>
            <person name="Wingfield B.D."/>
            <person name="Wingfield M.J."/>
            <person name="Dreyer L.L."/>
            <person name="Roets F."/>
            <person name="Aylward J."/>
        </authorList>
    </citation>
    <scope>NUCLEOTIDE SEQUENCE [LARGE SCALE GENOMIC DNA]</scope>
    <source>
        <strain evidence="3">CMW44962</strain>
    </source>
</reference>
<dbReference type="InterPro" id="IPR029226">
    <property type="entry name" value="Ecp2-like"/>
</dbReference>
<dbReference type="Proteomes" id="UP001138500">
    <property type="component" value="Unassembled WGS sequence"/>
</dbReference>
<reference evidence="3 4" key="1">
    <citation type="journal article" date="2018" name="IMA Fungus">
        <title>IMA Genome-F 10: Nine draft genome sequences of Claviceps purpurea s.lat., including C. arundinis, C. humidiphila, and C. cf. spartinae, pseudomolecules for the pitch canker pathogen Fusarium circinatum, draft genome of Davidsoniella eucalypti, Grosmannia galeiformis, Quambalaria eucalypti, and Teratosphaeria destructans.</title>
        <authorList>
            <person name="Wingfield B.D."/>
            <person name="Liu M."/>
            <person name="Nguyen H.D."/>
            <person name="Lane F.A."/>
            <person name="Morgan S.W."/>
            <person name="De Vos L."/>
            <person name="Wilken P.M."/>
            <person name="Duong T.A."/>
            <person name="Aylward J."/>
            <person name="Coetzee M.P."/>
            <person name="Dadej K."/>
            <person name="De Beer Z.W."/>
            <person name="Findlay W."/>
            <person name="Havenga M."/>
            <person name="Kolarik M."/>
            <person name="Menzies J.G."/>
            <person name="Naidoo K."/>
            <person name="Pochopski O."/>
            <person name="Shoukouhi P."/>
            <person name="Santana Q.C."/>
            <person name="Seifert K.A."/>
            <person name="Soal N."/>
            <person name="Steenkamp E.T."/>
            <person name="Tatham C.T."/>
            <person name="van der Nest M.A."/>
            <person name="Wingfield M.J."/>
        </authorList>
    </citation>
    <scope>NUCLEOTIDE SEQUENCE [LARGE SCALE GENOMIC DNA]</scope>
    <source>
        <strain evidence="3">CMW44962</strain>
    </source>
</reference>
<feature type="region of interest" description="Disordered" evidence="1">
    <location>
        <begin position="37"/>
        <end position="57"/>
    </location>
</feature>
<proteinExistence type="predicted"/>
<gene>
    <name evidence="3" type="ORF">Tdes44962_MAKER05204</name>
</gene>
<evidence type="ECO:0000256" key="1">
    <source>
        <dbReference type="SAM" id="MobiDB-lite"/>
    </source>
</evidence>
<dbReference type="OrthoDB" id="3648775at2759"/>
<evidence type="ECO:0000313" key="3">
    <source>
        <dbReference type="EMBL" id="KAH9819366.1"/>
    </source>
</evidence>
<keyword evidence="4" id="KW-1185">Reference proteome</keyword>
<dbReference type="EMBL" id="RIBY02002323">
    <property type="protein sequence ID" value="KAH9819366.1"/>
    <property type="molecule type" value="Genomic_DNA"/>
</dbReference>